<evidence type="ECO:0000313" key="3">
    <source>
        <dbReference type="Proteomes" id="UP000590542"/>
    </source>
</evidence>
<sequence length="217" mass="25030">MALPISNRKLKIKYLAIPMGIIFCLFTVYWFFPVLVGTWSFITGYFNRSKDTISIVNDTTTEIESIYSNIKMEDFTPSEDTLSSPEIWNPSLVDFYSFIDSYFRSINRDGFWGNWNYNNSYVFGDVLSFDKENNTVKVFISLPDNQPFSKKVQDILVKCTKETSSIISSNNLIAKEQNVDLFDVMIPGKDSIYFYCLDKDCSSMGASCILVRYEEVK</sequence>
<accession>A0A7X9HSF0</accession>
<keyword evidence="1" id="KW-0812">Transmembrane</keyword>
<dbReference type="EMBL" id="JAAZNV010000007">
    <property type="protein sequence ID" value="NMB91593.1"/>
    <property type="molecule type" value="Genomic_DNA"/>
</dbReference>
<evidence type="ECO:0000313" key="2">
    <source>
        <dbReference type="EMBL" id="NMB91593.1"/>
    </source>
</evidence>
<evidence type="ECO:0000256" key="1">
    <source>
        <dbReference type="SAM" id="Phobius"/>
    </source>
</evidence>
<keyword evidence="1" id="KW-1133">Transmembrane helix</keyword>
<feature type="transmembrane region" description="Helical" evidence="1">
    <location>
        <begin position="12"/>
        <end position="32"/>
    </location>
</feature>
<reference evidence="2 3" key="1">
    <citation type="journal article" date="2020" name="Biotechnol. Biofuels">
        <title>New insights from the biogas microbiome by comprehensive genome-resolved metagenomics of nearly 1600 species originating from multiple anaerobic digesters.</title>
        <authorList>
            <person name="Campanaro S."/>
            <person name="Treu L."/>
            <person name="Rodriguez-R L.M."/>
            <person name="Kovalovszki A."/>
            <person name="Ziels R.M."/>
            <person name="Maus I."/>
            <person name="Zhu X."/>
            <person name="Kougias P.G."/>
            <person name="Basile A."/>
            <person name="Luo G."/>
            <person name="Schluter A."/>
            <person name="Konstantinidis K.T."/>
            <person name="Angelidaki I."/>
        </authorList>
    </citation>
    <scope>NUCLEOTIDE SEQUENCE [LARGE SCALE GENOMIC DNA]</scope>
    <source>
        <strain evidence="2">AS27yjCOA_202</strain>
    </source>
</reference>
<protein>
    <submittedName>
        <fullName evidence="2">Uncharacterized protein</fullName>
    </submittedName>
</protein>
<organism evidence="2 3">
    <name type="scientific">candidate division WWE3 bacterium</name>
    <dbReference type="NCBI Taxonomy" id="2053526"/>
    <lineage>
        <taxon>Bacteria</taxon>
        <taxon>Katanobacteria</taxon>
    </lineage>
</organism>
<proteinExistence type="predicted"/>
<keyword evidence="1" id="KW-0472">Membrane</keyword>
<comment type="caution">
    <text evidence="2">The sequence shown here is derived from an EMBL/GenBank/DDBJ whole genome shotgun (WGS) entry which is preliminary data.</text>
</comment>
<name>A0A7X9HSF0_UNCKA</name>
<dbReference type="Proteomes" id="UP000590542">
    <property type="component" value="Unassembled WGS sequence"/>
</dbReference>
<dbReference type="AlphaFoldDB" id="A0A7X9HSF0"/>
<gene>
    <name evidence="2" type="ORF">GYA37_01955</name>
</gene>